<dbReference type="RefSeq" id="WP_011830256.1">
    <property type="nucleotide sequence ID" value="NC_008825.1"/>
</dbReference>
<reference evidence="3 4" key="1">
    <citation type="journal article" date="2007" name="J. Bacteriol.">
        <title>Whole-genome analysis of the methyl tert-butyl ether-degrading beta-proteobacterium Methylibium petroleiphilum PM1.</title>
        <authorList>
            <person name="Kane S.R."/>
            <person name="Chakicherla A.Y."/>
            <person name="Chain P.S.G."/>
            <person name="Schmidt R."/>
            <person name="Shin M.W."/>
            <person name="Legler T.C."/>
            <person name="Scow K.M."/>
            <person name="Larimer F.W."/>
            <person name="Lucas S.M."/>
            <person name="Richardson P.M."/>
            <person name="Hristova K.R."/>
        </authorList>
    </citation>
    <scope>NUCLEOTIDE SEQUENCE [LARGE SCALE GENOMIC DNA]</scope>
    <source>
        <strain evidence="4">ATCC BAA-1232 / LMG 22953 / PM1</strain>
    </source>
</reference>
<proteinExistence type="predicted"/>
<sequence>MTSTSLWAALAVAALLATGEAAHAGEGHDHGSEAPAPAGVALPRFAAVSETFELVGVLNGRQLTLYLDRTADNRPVRDAEIALEIGGQPVKAEAHGDAEYEVVLAEAPAPGVLPITATVTAGDELDLLAGELDLHAPVHAEAANPAHATKAYAAWFVGAIAVLALLGWGARRVLGGRRVRTGAAA</sequence>
<dbReference type="STRING" id="420662.Mpe_A2672"/>
<name>A2SJ87_METPP</name>
<evidence type="ECO:0000313" key="3">
    <source>
        <dbReference type="EMBL" id="ABM95626.1"/>
    </source>
</evidence>
<feature type="transmembrane region" description="Helical" evidence="1">
    <location>
        <begin position="152"/>
        <end position="170"/>
    </location>
</feature>
<evidence type="ECO:0000313" key="4">
    <source>
        <dbReference type="Proteomes" id="UP000000366"/>
    </source>
</evidence>
<keyword evidence="1" id="KW-0812">Transmembrane</keyword>
<organism evidence="3 4">
    <name type="scientific">Methylibium petroleiphilum (strain ATCC BAA-1232 / LMG 22953 / PM1)</name>
    <dbReference type="NCBI Taxonomy" id="420662"/>
    <lineage>
        <taxon>Bacteria</taxon>
        <taxon>Pseudomonadati</taxon>
        <taxon>Pseudomonadota</taxon>
        <taxon>Betaproteobacteria</taxon>
        <taxon>Burkholderiales</taxon>
        <taxon>Sphaerotilaceae</taxon>
        <taxon>Methylibium</taxon>
    </lineage>
</organism>
<dbReference type="HOGENOM" id="CLU_114910_0_0_4"/>
<evidence type="ECO:0000256" key="2">
    <source>
        <dbReference type="SAM" id="SignalP"/>
    </source>
</evidence>
<keyword evidence="2" id="KW-0732">Signal</keyword>
<dbReference type="AlphaFoldDB" id="A2SJ87"/>
<gene>
    <name evidence="3" type="ordered locus">Mpe_A2672</name>
</gene>
<dbReference type="EMBL" id="CP000555">
    <property type="protein sequence ID" value="ABM95626.1"/>
    <property type="molecule type" value="Genomic_DNA"/>
</dbReference>
<dbReference type="eggNOG" id="COG0845">
    <property type="taxonomic scope" value="Bacteria"/>
</dbReference>
<keyword evidence="4" id="KW-1185">Reference proteome</keyword>
<keyword evidence="1" id="KW-0472">Membrane</keyword>
<keyword evidence="1" id="KW-1133">Transmembrane helix</keyword>
<evidence type="ECO:0000256" key="1">
    <source>
        <dbReference type="SAM" id="Phobius"/>
    </source>
</evidence>
<accession>A2SJ87</accession>
<dbReference type="KEGG" id="mpt:Mpe_A2672"/>
<protein>
    <submittedName>
        <fullName evidence="3">Uncharacterized protein</fullName>
    </submittedName>
</protein>
<dbReference type="Proteomes" id="UP000000366">
    <property type="component" value="Chromosome"/>
</dbReference>
<feature type="chain" id="PRO_5002645521" evidence="2">
    <location>
        <begin position="25"/>
        <end position="185"/>
    </location>
</feature>
<feature type="signal peptide" evidence="2">
    <location>
        <begin position="1"/>
        <end position="24"/>
    </location>
</feature>